<dbReference type="Proteomes" id="UP000613743">
    <property type="component" value="Unassembled WGS sequence"/>
</dbReference>
<dbReference type="RefSeq" id="WP_188917654.1">
    <property type="nucleotide sequence ID" value="NZ_BMPZ01000001.1"/>
</dbReference>
<dbReference type="EMBL" id="BMPZ01000001">
    <property type="protein sequence ID" value="GGI71492.1"/>
    <property type="molecule type" value="Genomic_DNA"/>
</dbReference>
<proteinExistence type="predicted"/>
<dbReference type="AlphaFoldDB" id="A0A917N6K8"/>
<dbReference type="InterPro" id="IPR029032">
    <property type="entry name" value="AhpD-like"/>
</dbReference>
<dbReference type="PANTHER" id="PTHR35446:SF3">
    <property type="entry name" value="CMD DOMAIN-CONTAINING PROTEIN"/>
    <property type="match status" value="1"/>
</dbReference>
<protein>
    <recommendedName>
        <fullName evidence="3">Carboxymuconolactone decarboxylase family protein</fullName>
    </recommendedName>
</protein>
<reference evidence="1" key="1">
    <citation type="journal article" date="2014" name="Int. J. Syst. Evol. Microbiol.">
        <title>Complete genome sequence of Corynebacterium casei LMG S-19264T (=DSM 44701T), isolated from a smear-ripened cheese.</title>
        <authorList>
            <consortium name="US DOE Joint Genome Institute (JGI-PGF)"/>
            <person name="Walter F."/>
            <person name="Albersmeier A."/>
            <person name="Kalinowski J."/>
            <person name="Ruckert C."/>
        </authorList>
    </citation>
    <scope>NUCLEOTIDE SEQUENCE</scope>
    <source>
        <strain evidence="1">JCM 30804</strain>
    </source>
</reference>
<keyword evidence="2" id="KW-1185">Reference proteome</keyword>
<sequence length="183" mass="20469">MSKFNIHTVETAPAESKAMLQQAKNNNGMIPNLLGVLSESPQTFAAYSQLHQLFTESSLDHEEMTVVWQTINAAHNCTYCVPAHTAIAHSMKVDPELTEALRNGDAMPTEKLQVLRDTTLELVQERGELSSVSLERFYSVGYAQRQLLEIVLGLSQKVISNYVNHLAHTPLDSAFQPFAWEKK</sequence>
<evidence type="ECO:0008006" key="3">
    <source>
        <dbReference type="Google" id="ProtNLM"/>
    </source>
</evidence>
<reference evidence="1" key="2">
    <citation type="submission" date="2020-09" db="EMBL/GenBank/DDBJ databases">
        <authorList>
            <person name="Sun Q."/>
            <person name="Ohkuma M."/>
        </authorList>
    </citation>
    <scope>NUCLEOTIDE SEQUENCE</scope>
    <source>
        <strain evidence="1">JCM 30804</strain>
    </source>
</reference>
<dbReference type="Gene3D" id="1.20.1290.10">
    <property type="entry name" value="AhpD-like"/>
    <property type="match status" value="1"/>
</dbReference>
<gene>
    <name evidence="1" type="ORF">GCM10009332_06030</name>
</gene>
<name>A0A917N6K8_9GAMM</name>
<comment type="caution">
    <text evidence="1">The sequence shown here is derived from an EMBL/GenBank/DDBJ whole genome shotgun (WGS) entry which is preliminary data.</text>
</comment>
<evidence type="ECO:0000313" key="2">
    <source>
        <dbReference type="Proteomes" id="UP000613743"/>
    </source>
</evidence>
<dbReference type="SUPFAM" id="SSF69118">
    <property type="entry name" value="AhpD-like"/>
    <property type="match status" value="1"/>
</dbReference>
<evidence type="ECO:0000313" key="1">
    <source>
        <dbReference type="EMBL" id="GGI71492.1"/>
    </source>
</evidence>
<organism evidence="1 2">
    <name type="scientific">Shewanella gelidii</name>
    <dbReference type="NCBI Taxonomy" id="1642821"/>
    <lineage>
        <taxon>Bacteria</taxon>
        <taxon>Pseudomonadati</taxon>
        <taxon>Pseudomonadota</taxon>
        <taxon>Gammaproteobacteria</taxon>
        <taxon>Alteromonadales</taxon>
        <taxon>Shewanellaceae</taxon>
        <taxon>Shewanella</taxon>
    </lineage>
</organism>
<accession>A0A917N6K8</accession>
<dbReference type="PANTHER" id="PTHR35446">
    <property type="entry name" value="SI:CH211-175M2.5"/>
    <property type="match status" value="1"/>
</dbReference>